<dbReference type="Pfam" id="PF07730">
    <property type="entry name" value="HisKA_3"/>
    <property type="match status" value="1"/>
</dbReference>
<keyword evidence="3" id="KW-0597">Phosphoprotein</keyword>
<comment type="catalytic activity">
    <reaction evidence="1">
        <text>ATP + protein L-histidine = ADP + protein N-phospho-L-histidine.</text>
        <dbReference type="EC" id="2.7.13.3"/>
    </reaction>
</comment>
<evidence type="ECO:0000256" key="5">
    <source>
        <dbReference type="ARBA" id="ARBA00022741"/>
    </source>
</evidence>
<evidence type="ECO:0000256" key="8">
    <source>
        <dbReference type="ARBA" id="ARBA00023012"/>
    </source>
</evidence>
<gene>
    <name evidence="12" type="ORF">GCM10009539_39870</name>
</gene>
<evidence type="ECO:0000256" key="1">
    <source>
        <dbReference type="ARBA" id="ARBA00000085"/>
    </source>
</evidence>
<dbReference type="Gene3D" id="1.20.5.1930">
    <property type="match status" value="1"/>
</dbReference>
<dbReference type="SUPFAM" id="SSF55874">
    <property type="entry name" value="ATPase domain of HSP90 chaperone/DNA topoisomerase II/histidine kinase"/>
    <property type="match status" value="1"/>
</dbReference>
<dbReference type="GO" id="GO:0016301">
    <property type="term" value="F:kinase activity"/>
    <property type="evidence" value="ECO:0007669"/>
    <property type="project" value="UniProtKB-KW"/>
</dbReference>
<dbReference type="InterPro" id="IPR055558">
    <property type="entry name" value="DUF7134"/>
</dbReference>
<evidence type="ECO:0000256" key="7">
    <source>
        <dbReference type="ARBA" id="ARBA00022840"/>
    </source>
</evidence>
<dbReference type="InterPro" id="IPR036890">
    <property type="entry name" value="HATPase_C_sf"/>
</dbReference>
<evidence type="ECO:0000313" key="12">
    <source>
        <dbReference type="EMBL" id="GAA0250769.1"/>
    </source>
</evidence>
<reference evidence="13" key="1">
    <citation type="journal article" date="2019" name="Int. J. Syst. Evol. Microbiol.">
        <title>The Global Catalogue of Microorganisms (GCM) 10K type strain sequencing project: providing services to taxonomists for standard genome sequencing and annotation.</title>
        <authorList>
            <consortium name="The Broad Institute Genomics Platform"/>
            <consortium name="The Broad Institute Genome Sequencing Center for Infectious Disease"/>
            <person name="Wu L."/>
            <person name="Ma J."/>
        </authorList>
    </citation>
    <scope>NUCLEOTIDE SEQUENCE [LARGE SCALE GENOMIC DNA]</scope>
    <source>
        <strain evidence="13">JCM 10425</strain>
    </source>
</reference>
<accession>A0ABP3E2R8</accession>
<dbReference type="InterPro" id="IPR011712">
    <property type="entry name" value="Sig_transdc_His_kin_sub3_dim/P"/>
</dbReference>
<sequence length="409" mass="42207">MPAGAGAPRPGSPARGSAGFARVGEAPPAAGRQTGAVSAWFPRYRVDLLIAAVVAVPVAGQVGAADPGEADALGVAFSAGTVIPLVWRRRAPFTVALVVLAFGLLTSVYARPGQQLQYGALVATYTIADLGVVPWHRWSVLIGQVVTIPPGAILVKHNTLPQLLFTLLLPIAAWMLGTVARLHRERGDALAARAEELEHQRTADAARAVAEERARIARDLHDVLAHAVSVIVVQAEAGPLVVRSDPARAERAFDAIAESGRDAMAQLRRSLGVLKTAGNARALAPQPTVADLPALVERVRGTGLPVVLTEVGERIRLAPDAELAAYRITQEALTNTVKHAGATVATVTLTWWPDGLAVEVRDDGSGGSGAVPSGGHGLIGIAERAAAGGGTASAGPVDDGFLVTAWLPG</sequence>
<evidence type="ECO:0000256" key="4">
    <source>
        <dbReference type="ARBA" id="ARBA00022679"/>
    </source>
</evidence>
<dbReference type="Proteomes" id="UP001500967">
    <property type="component" value="Unassembled WGS sequence"/>
</dbReference>
<dbReference type="InterPro" id="IPR050482">
    <property type="entry name" value="Sensor_HK_TwoCompSys"/>
</dbReference>
<protein>
    <recommendedName>
        <fullName evidence="2">histidine kinase</fullName>
        <ecNumber evidence="2">2.7.13.3</ecNumber>
    </recommendedName>
</protein>
<dbReference type="Gene3D" id="3.30.565.10">
    <property type="entry name" value="Histidine kinase-like ATPase, C-terminal domain"/>
    <property type="match status" value="1"/>
</dbReference>
<evidence type="ECO:0000256" key="6">
    <source>
        <dbReference type="ARBA" id="ARBA00022777"/>
    </source>
</evidence>
<proteinExistence type="predicted"/>
<dbReference type="EC" id="2.7.13.3" evidence="2"/>
<dbReference type="PANTHER" id="PTHR24421:SF10">
    <property type="entry name" value="NITRATE_NITRITE SENSOR PROTEIN NARQ"/>
    <property type="match status" value="1"/>
</dbReference>
<keyword evidence="6 12" id="KW-0418">Kinase</keyword>
<evidence type="ECO:0000256" key="3">
    <source>
        <dbReference type="ARBA" id="ARBA00022553"/>
    </source>
</evidence>
<dbReference type="CDD" id="cd16917">
    <property type="entry name" value="HATPase_UhpB-NarQ-NarX-like"/>
    <property type="match status" value="1"/>
</dbReference>
<keyword evidence="8" id="KW-0902">Two-component regulatory system</keyword>
<keyword evidence="4" id="KW-0808">Transferase</keyword>
<comment type="caution">
    <text evidence="12">The sequence shown here is derived from an EMBL/GenBank/DDBJ whole genome shotgun (WGS) entry which is preliminary data.</text>
</comment>
<keyword evidence="13" id="KW-1185">Reference proteome</keyword>
<evidence type="ECO:0000259" key="11">
    <source>
        <dbReference type="Pfam" id="PF23539"/>
    </source>
</evidence>
<feature type="domain" description="DUF7134" evidence="11">
    <location>
        <begin position="44"/>
        <end position="182"/>
    </location>
</feature>
<feature type="compositionally biased region" description="Low complexity" evidence="9">
    <location>
        <begin position="1"/>
        <end position="19"/>
    </location>
</feature>
<evidence type="ECO:0000256" key="2">
    <source>
        <dbReference type="ARBA" id="ARBA00012438"/>
    </source>
</evidence>
<dbReference type="Pfam" id="PF23539">
    <property type="entry name" value="DUF7134"/>
    <property type="match status" value="1"/>
</dbReference>
<evidence type="ECO:0000259" key="10">
    <source>
        <dbReference type="Pfam" id="PF07730"/>
    </source>
</evidence>
<dbReference type="EMBL" id="BAAAGX010000016">
    <property type="protein sequence ID" value="GAA0250769.1"/>
    <property type="molecule type" value="Genomic_DNA"/>
</dbReference>
<dbReference type="PANTHER" id="PTHR24421">
    <property type="entry name" value="NITRATE/NITRITE SENSOR PROTEIN NARX-RELATED"/>
    <property type="match status" value="1"/>
</dbReference>
<feature type="region of interest" description="Disordered" evidence="9">
    <location>
        <begin position="1"/>
        <end position="30"/>
    </location>
</feature>
<evidence type="ECO:0000256" key="9">
    <source>
        <dbReference type="SAM" id="MobiDB-lite"/>
    </source>
</evidence>
<feature type="domain" description="Signal transduction histidine kinase subgroup 3 dimerisation and phosphoacceptor" evidence="10">
    <location>
        <begin position="212"/>
        <end position="277"/>
    </location>
</feature>
<evidence type="ECO:0000313" key="13">
    <source>
        <dbReference type="Proteomes" id="UP001500967"/>
    </source>
</evidence>
<keyword evidence="7" id="KW-0067">ATP-binding</keyword>
<organism evidence="12 13">
    <name type="scientific">Cryptosporangium japonicum</name>
    <dbReference type="NCBI Taxonomy" id="80872"/>
    <lineage>
        <taxon>Bacteria</taxon>
        <taxon>Bacillati</taxon>
        <taxon>Actinomycetota</taxon>
        <taxon>Actinomycetes</taxon>
        <taxon>Cryptosporangiales</taxon>
        <taxon>Cryptosporangiaceae</taxon>
        <taxon>Cryptosporangium</taxon>
    </lineage>
</organism>
<name>A0ABP3E2R8_9ACTN</name>
<keyword evidence="5" id="KW-0547">Nucleotide-binding</keyword>